<dbReference type="Proteomes" id="UP001162501">
    <property type="component" value="Chromosome 2"/>
</dbReference>
<accession>A0ACB0EE84</accession>
<sequence>MQPRAYDWLAGMSCLRKRGSWQPQKGAHSCGCSGPARCRGQPESRAAPRCDPLSEHERLRAWCRTRRSRGRRAALLGPFEPVSGSADKPGQRNEGPPPRYFLTNLESSQNSGESGGTVDVLTFRAISVEPCRGSAQVFSDGMTLPRCLPSVALPPSAQSAFRAVVASAEGVRHSISELCHLLFL</sequence>
<name>A0ACB0EE84_RANTA</name>
<protein>
    <submittedName>
        <fullName evidence="1">Uncharacterized protein</fullName>
    </submittedName>
</protein>
<evidence type="ECO:0000313" key="2">
    <source>
        <dbReference type="Proteomes" id="UP001162501"/>
    </source>
</evidence>
<proteinExistence type="predicted"/>
<organism evidence="1 2">
    <name type="scientific">Rangifer tarandus platyrhynchus</name>
    <name type="common">Svalbard reindeer</name>
    <dbReference type="NCBI Taxonomy" id="3082113"/>
    <lineage>
        <taxon>Eukaryota</taxon>
        <taxon>Metazoa</taxon>
        <taxon>Chordata</taxon>
        <taxon>Craniata</taxon>
        <taxon>Vertebrata</taxon>
        <taxon>Euteleostomi</taxon>
        <taxon>Mammalia</taxon>
        <taxon>Eutheria</taxon>
        <taxon>Laurasiatheria</taxon>
        <taxon>Artiodactyla</taxon>
        <taxon>Ruminantia</taxon>
        <taxon>Pecora</taxon>
        <taxon>Cervidae</taxon>
        <taxon>Odocoileinae</taxon>
        <taxon>Rangifer</taxon>
    </lineage>
</organism>
<evidence type="ECO:0000313" key="1">
    <source>
        <dbReference type="EMBL" id="CAI9699002.1"/>
    </source>
</evidence>
<dbReference type="EMBL" id="OX596086">
    <property type="protein sequence ID" value="CAI9699002.1"/>
    <property type="molecule type" value="Genomic_DNA"/>
</dbReference>
<reference evidence="1" key="1">
    <citation type="submission" date="2023-05" db="EMBL/GenBank/DDBJ databases">
        <authorList>
            <consortium name="ELIXIR-Norway"/>
        </authorList>
    </citation>
    <scope>NUCLEOTIDE SEQUENCE</scope>
</reference>
<gene>
    <name evidence="1" type="ORF">MRATA1EN3_LOCUS10215</name>
</gene>